<keyword evidence="1" id="KW-0677">Repeat</keyword>
<protein>
    <submittedName>
        <fullName evidence="6">Tetratricopeptide repeat protein</fullName>
    </submittedName>
</protein>
<evidence type="ECO:0000256" key="2">
    <source>
        <dbReference type="ARBA" id="ARBA00022803"/>
    </source>
</evidence>
<sequence>MLPQNFKHRTISSIALALVALQSTNLFIDTPSALAKEAAAATWQAYLEQGDAALTEQNISEAEAAYRKALELVEKNSHKPVDEENCVRKLADTLMLLNKVSEAQNLYLRLLNTLVSRYGNSSPKLGKVLISLGSIQEALGNHQLAMDYYQRALKINEKNYGYYSPEFADNLQSVGRTSFRLGQTEDGHKYFKQSIKILTNQPSLSASEQLKRTLKDYKDILKGEDKSNQTLIEDFNKDIYGDKKGPKGDAQSSPQPKANQSSFETERAFKLKASAQEQIREAPQIVLKGLNHPETQDTLAPVFKTMNETIYNQSHFERGEDYYQRKISIDIEALGATHPAVANDLCSLAVFYMSRAQFAKAKPLLSKALPIYESTYGQDNILTINTRASLASTLFHLGETAQAATVYRQALSRGQKTLTPNSIETARILNDLAYLYFQQGKLEDSCTFYEWALASTEGAVGQKDPLLAACLKDYAQVLRGLGRGQEASAAEARAERIIEASK</sequence>
<dbReference type="AlphaFoldDB" id="A0A8J7TKW3"/>
<accession>A0A8J7TKW3</accession>
<dbReference type="InterPro" id="IPR011990">
    <property type="entry name" value="TPR-like_helical_dom_sf"/>
</dbReference>
<evidence type="ECO:0000256" key="3">
    <source>
        <dbReference type="PROSITE-ProRule" id="PRU00339"/>
    </source>
</evidence>
<organism evidence="6 7">
    <name type="scientific">Candidatus Obscuribacter phosphatis</name>
    <dbReference type="NCBI Taxonomy" id="1906157"/>
    <lineage>
        <taxon>Bacteria</taxon>
        <taxon>Bacillati</taxon>
        <taxon>Candidatus Melainabacteria</taxon>
        <taxon>Candidatus Obscuribacterales</taxon>
        <taxon>Candidatus Obscuribacteraceae</taxon>
        <taxon>Candidatus Obscuribacter</taxon>
    </lineage>
</organism>
<evidence type="ECO:0000256" key="1">
    <source>
        <dbReference type="ARBA" id="ARBA00022737"/>
    </source>
</evidence>
<dbReference type="Pfam" id="PF13181">
    <property type="entry name" value="TPR_8"/>
    <property type="match status" value="1"/>
</dbReference>
<feature type="compositionally biased region" description="Basic and acidic residues" evidence="4">
    <location>
        <begin position="238"/>
        <end position="247"/>
    </location>
</feature>
<feature type="region of interest" description="Disordered" evidence="4">
    <location>
        <begin position="238"/>
        <end position="265"/>
    </location>
</feature>
<reference evidence="6" key="1">
    <citation type="submission" date="2021-02" db="EMBL/GenBank/DDBJ databases">
        <title>Genome-Resolved Metagenomics of a Microbial Community Performing Photosynthetic Biological Nutrient Removal.</title>
        <authorList>
            <person name="Mcdaniel E.A."/>
        </authorList>
    </citation>
    <scope>NUCLEOTIDE SEQUENCE</scope>
    <source>
        <strain evidence="6">UWPOB_OBS1</strain>
    </source>
</reference>
<dbReference type="PANTHER" id="PTHR45641">
    <property type="entry name" value="TETRATRICOPEPTIDE REPEAT PROTEIN (AFU_ORTHOLOGUE AFUA_6G03870)"/>
    <property type="match status" value="1"/>
</dbReference>
<feature type="signal peptide" evidence="5">
    <location>
        <begin position="1"/>
        <end position="28"/>
    </location>
</feature>
<dbReference type="InterPro" id="IPR019734">
    <property type="entry name" value="TPR_rpt"/>
</dbReference>
<evidence type="ECO:0000256" key="5">
    <source>
        <dbReference type="SAM" id="SignalP"/>
    </source>
</evidence>
<feature type="compositionally biased region" description="Polar residues" evidence="4">
    <location>
        <begin position="250"/>
        <end position="263"/>
    </location>
</feature>
<dbReference type="PROSITE" id="PS50005">
    <property type="entry name" value="TPR"/>
    <property type="match status" value="2"/>
</dbReference>
<evidence type="ECO:0000256" key="4">
    <source>
        <dbReference type="SAM" id="MobiDB-lite"/>
    </source>
</evidence>
<dbReference type="EMBL" id="JAFLCK010000010">
    <property type="protein sequence ID" value="MBN8660400.1"/>
    <property type="molecule type" value="Genomic_DNA"/>
</dbReference>
<keyword evidence="2 3" id="KW-0802">TPR repeat</keyword>
<dbReference type="SMART" id="SM00028">
    <property type="entry name" value="TPR"/>
    <property type="match status" value="5"/>
</dbReference>
<feature type="chain" id="PRO_5035201110" evidence="5">
    <location>
        <begin position="29"/>
        <end position="502"/>
    </location>
</feature>
<feature type="repeat" description="TPR" evidence="3">
    <location>
        <begin position="126"/>
        <end position="159"/>
    </location>
</feature>
<keyword evidence="5" id="KW-0732">Signal</keyword>
<evidence type="ECO:0000313" key="7">
    <source>
        <dbReference type="Proteomes" id="UP000664277"/>
    </source>
</evidence>
<dbReference type="SUPFAM" id="SSF48452">
    <property type="entry name" value="TPR-like"/>
    <property type="match status" value="3"/>
</dbReference>
<name>A0A8J7TKW3_9BACT</name>
<dbReference type="Proteomes" id="UP000664277">
    <property type="component" value="Unassembled WGS sequence"/>
</dbReference>
<proteinExistence type="predicted"/>
<gene>
    <name evidence="6" type="ORF">J0M35_08575</name>
</gene>
<comment type="caution">
    <text evidence="6">The sequence shown here is derived from an EMBL/GenBank/DDBJ whole genome shotgun (WGS) entry which is preliminary data.</text>
</comment>
<dbReference type="Gene3D" id="1.25.40.10">
    <property type="entry name" value="Tetratricopeptide repeat domain"/>
    <property type="match status" value="2"/>
</dbReference>
<evidence type="ECO:0000313" key="6">
    <source>
        <dbReference type="EMBL" id="MBN8660400.1"/>
    </source>
</evidence>
<dbReference type="Pfam" id="PF13424">
    <property type="entry name" value="TPR_12"/>
    <property type="match status" value="3"/>
</dbReference>
<feature type="repeat" description="TPR" evidence="3">
    <location>
        <begin position="43"/>
        <end position="76"/>
    </location>
</feature>
<dbReference type="PANTHER" id="PTHR45641:SF19">
    <property type="entry name" value="NEPHROCYSTIN-3"/>
    <property type="match status" value="1"/>
</dbReference>